<dbReference type="EMBL" id="PQIB02000006">
    <property type="protein sequence ID" value="RLN11781.1"/>
    <property type="molecule type" value="Genomic_DNA"/>
</dbReference>
<dbReference type="OrthoDB" id="689992at2759"/>
<dbReference type="Pfam" id="PF14223">
    <property type="entry name" value="Retrotran_gag_2"/>
    <property type="match status" value="1"/>
</dbReference>
<comment type="caution">
    <text evidence="1">The sequence shown here is derived from an EMBL/GenBank/DDBJ whole genome shotgun (WGS) entry which is preliminary data.</text>
</comment>
<dbReference type="Proteomes" id="UP000275267">
    <property type="component" value="Unassembled WGS sequence"/>
</dbReference>
<dbReference type="STRING" id="4540.A0A3L6RXY6"/>
<evidence type="ECO:0000313" key="1">
    <source>
        <dbReference type="EMBL" id="RLN11781.1"/>
    </source>
</evidence>
<accession>A0A3L6RXY6</accession>
<keyword evidence="2" id="KW-1185">Reference proteome</keyword>
<organism evidence="1 2">
    <name type="scientific">Panicum miliaceum</name>
    <name type="common">Proso millet</name>
    <name type="synonym">Broomcorn millet</name>
    <dbReference type="NCBI Taxonomy" id="4540"/>
    <lineage>
        <taxon>Eukaryota</taxon>
        <taxon>Viridiplantae</taxon>
        <taxon>Streptophyta</taxon>
        <taxon>Embryophyta</taxon>
        <taxon>Tracheophyta</taxon>
        <taxon>Spermatophyta</taxon>
        <taxon>Magnoliopsida</taxon>
        <taxon>Liliopsida</taxon>
        <taxon>Poales</taxon>
        <taxon>Poaceae</taxon>
        <taxon>PACMAD clade</taxon>
        <taxon>Panicoideae</taxon>
        <taxon>Panicodae</taxon>
        <taxon>Paniceae</taxon>
        <taxon>Panicinae</taxon>
        <taxon>Panicum</taxon>
        <taxon>Panicum sect. Panicum</taxon>
    </lineage>
</organism>
<gene>
    <name evidence="1" type="ORF">C2845_PM09G16350</name>
</gene>
<sequence length="149" mass="16657">MDCVVRSWIAGSISTELADAVLERNSTAREAWLAIETQFLGNRETRALFLDAKFRTFVQGDLTITDFCSRLKKMADDLGDLGEPVTDRTLVLNVIRGLNEQYHALGRHFRRSRPFPTFLEVRNDLLLEELTLAQQPSSSTTALVAVGGT</sequence>
<proteinExistence type="predicted"/>
<reference evidence="2" key="1">
    <citation type="journal article" date="2019" name="Nat. Commun.">
        <title>The genome of broomcorn millet.</title>
        <authorList>
            <person name="Zou C."/>
            <person name="Miki D."/>
            <person name="Li D."/>
            <person name="Tang Q."/>
            <person name="Xiao L."/>
            <person name="Rajput S."/>
            <person name="Deng P."/>
            <person name="Jia W."/>
            <person name="Huang R."/>
            <person name="Zhang M."/>
            <person name="Sun Y."/>
            <person name="Hu J."/>
            <person name="Fu X."/>
            <person name="Schnable P.S."/>
            <person name="Li F."/>
            <person name="Zhang H."/>
            <person name="Feng B."/>
            <person name="Zhu X."/>
            <person name="Liu R."/>
            <person name="Schnable J.C."/>
            <person name="Zhu J.-K."/>
            <person name="Zhang H."/>
        </authorList>
    </citation>
    <scope>NUCLEOTIDE SEQUENCE [LARGE SCALE GENOMIC DNA]</scope>
</reference>
<evidence type="ECO:0000313" key="2">
    <source>
        <dbReference type="Proteomes" id="UP000275267"/>
    </source>
</evidence>
<dbReference type="PANTHER" id="PTHR47481">
    <property type="match status" value="1"/>
</dbReference>
<dbReference type="AlphaFoldDB" id="A0A3L6RXY6"/>
<evidence type="ECO:0008006" key="3">
    <source>
        <dbReference type="Google" id="ProtNLM"/>
    </source>
</evidence>
<protein>
    <recommendedName>
        <fullName evidence="3">Retrotransposon gag domain-containing protein</fullName>
    </recommendedName>
</protein>
<name>A0A3L6RXY6_PANMI</name>
<dbReference type="PANTHER" id="PTHR47481:SF41">
    <property type="entry name" value="COPIA-LIKE POLYPROTEIN_RETROTRANSPOSON"/>
    <property type="match status" value="1"/>
</dbReference>